<dbReference type="InterPro" id="IPR050054">
    <property type="entry name" value="UPRTase/APRTase"/>
</dbReference>
<evidence type="ECO:0000256" key="7">
    <source>
        <dbReference type="ARBA" id="ARBA00022490"/>
    </source>
</evidence>
<dbReference type="SUPFAM" id="SSF53271">
    <property type="entry name" value="PRTase-like"/>
    <property type="match status" value="1"/>
</dbReference>
<dbReference type="Proteomes" id="UP000315971">
    <property type="component" value="Unassembled WGS sequence"/>
</dbReference>
<dbReference type="Gene3D" id="3.40.50.2020">
    <property type="match status" value="1"/>
</dbReference>
<keyword evidence="10 11" id="KW-0660">Purine salvage</keyword>
<dbReference type="UniPathway" id="UPA00588">
    <property type="reaction ID" value="UER00646"/>
</dbReference>
<dbReference type="EMBL" id="FXSZ01000008">
    <property type="protein sequence ID" value="SMO74581.1"/>
    <property type="molecule type" value="Genomic_DNA"/>
</dbReference>
<dbReference type="RefSeq" id="WP_142604375.1">
    <property type="nucleotide sequence ID" value="NZ_FXSZ01000008.1"/>
</dbReference>
<dbReference type="InterPro" id="IPR000836">
    <property type="entry name" value="PRTase_dom"/>
</dbReference>
<accession>A0A521DTY2</accession>
<dbReference type="Pfam" id="PF00156">
    <property type="entry name" value="Pribosyltran"/>
    <property type="match status" value="1"/>
</dbReference>
<feature type="domain" description="Phosphoribosyltransferase" evidence="12">
    <location>
        <begin position="36"/>
        <end position="149"/>
    </location>
</feature>
<evidence type="ECO:0000256" key="1">
    <source>
        <dbReference type="ARBA" id="ARBA00000868"/>
    </source>
</evidence>
<evidence type="ECO:0000256" key="9">
    <source>
        <dbReference type="ARBA" id="ARBA00022679"/>
    </source>
</evidence>
<evidence type="ECO:0000259" key="12">
    <source>
        <dbReference type="Pfam" id="PF00156"/>
    </source>
</evidence>
<gene>
    <name evidence="11" type="primary">apt</name>
    <name evidence="13" type="ORF">SAMN06265350_10889</name>
</gene>
<dbReference type="PANTHER" id="PTHR32315:SF3">
    <property type="entry name" value="ADENINE PHOSPHORIBOSYLTRANSFERASE"/>
    <property type="match status" value="1"/>
</dbReference>
<dbReference type="GO" id="GO:0002055">
    <property type="term" value="F:adenine binding"/>
    <property type="evidence" value="ECO:0007669"/>
    <property type="project" value="TreeGrafter"/>
</dbReference>
<organism evidence="13 14">
    <name type="scientific">Solitalea koreensis</name>
    <dbReference type="NCBI Taxonomy" id="543615"/>
    <lineage>
        <taxon>Bacteria</taxon>
        <taxon>Pseudomonadati</taxon>
        <taxon>Bacteroidota</taxon>
        <taxon>Sphingobacteriia</taxon>
        <taxon>Sphingobacteriales</taxon>
        <taxon>Sphingobacteriaceae</taxon>
        <taxon>Solitalea</taxon>
    </lineage>
</organism>
<reference evidence="13 14" key="1">
    <citation type="submission" date="2017-05" db="EMBL/GenBank/DDBJ databases">
        <authorList>
            <person name="Varghese N."/>
            <person name="Submissions S."/>
        </authorList>
    </citation>
    <scope>NUCLEOTIDE SEQUENCE [LARGE SCALE GENOMIC DNA]</scope>
    <source>
        <strain evidence="13 14">DSM 21342</strain>
    </source>
</reference>
<dbReference type="AlphaFoldDB" id="A0A521DTY2"/>
<evidence type="ECO:0000256" key="4">
    <source>
        <dbReference type="ARBA" id="ARBA00004659"/>
    </source>
</evidence>
<dbReference type="NCBIfam" id="NF002634">
    <property type="entry name" value="PRK02304.1-3"/>
    <property type="match status" value="1"/>
</dbReference>
<dbReference type="OrthoDB" id="9803963at2"/>
<keyword evidence="7 11" id="KW-0963">Cytoplasm</keyword>
<dbReference type="PANTHER" id="PTHR32315">
    <property type="entry name" value="ADENINE PHOSPHORIBOSYLTRANSFERASE"/>
    <property type="match status" value="1"/>
</dbReference>
<evidence type="ECO:0000256" key="10">
    <source>
        <dbReference type="ARBA" id="ARBA00022726"/>
    </source>
</evidence>
<dbReference type="FunFam" id="3.40.50.2020:FF:000021">
    <property type="entry name" value="Adenine phosphoribosyltransferase"/>
    <property type="match status" value="1"/>
</dbReference>
<dbReference type="GO" id="GO:0006166">
    <property type="term" value="P:purine ribonucleoside salvage"/>
    <property type="evidence" value="ECO:0007669"/>
    <property type="project" value="UniProtKB-UniRule"/>
</dbReference>
<comment type="subunit">
    <text evidence="11">Homodimer.</text>
</comment>
<comment type="similarity">
    <text evidence="5 11">Belongs to the purine/pyrimidine phosphoribosyltransferase family.</text>
</comment>
<keyword evidence="14" id="KW-1185">Reference proteome</keyword>
<name>A0A521DTY2_9SPHI</name>
<evidence type="ECO:0000256" key="5">
    <source>
        <dbReference type="ARBA" id="ARBA00008391"/>
    </source>
</evidence>
<evidence type="ECO:0000313" key="13">
    <source>
        <dbReference type="EMBL" id="SMO74581.1"/>
    </source>
</evidence>
<evidence type="ECO:0000256" key="11">
    <source>
        <dbReference type="HAMAP-Rule" id="MF_00004"/>
    </source>
</evidence>
<comment type="catalytic activity">
    <reaction evidence="1 11">
        <text>AMP + diphosphate = 5-phospho-alpha-D-ribose 1-diphosphate + adenine</text>
        <dbReference type="Rhea" id="RHEA:16609"/>
        <dbReference type="ChEBI" id="CHEBI:16708"/>
        <dbReference type="ChEBI" id="CHEBI:33019"/>
        <dbReference type="ChEBI" id="CHEBI:58017"/>
        <dbReference type="ChEBI" id="CHEBI:456215"/>
        <dbReference type="EC" id="2.4.2.7"/>
    </reaction>
</comment>
<dbReference type="CDD" id="cd06223">
    <property type="entry name" value="PRTases_typeI"/>
    <property type="match status" value="1"/>
</dbReference>
<comment type="function">
    <text evidence="2 11">Catalyzes a salvage reaction resulting in the formation of AMP, that is energically less costly than de novo synthesis.</text>
</comment>
<evidence type="ECO:0000256" key="2">
    <source>
        <dbReference type="ARBA" id="ARBA00003968"/>
    </source>
</evidence>
<sequence>MTIEQKLKSVVRDIIDFPKEGIVFKDITPILKDPGLCREIVDEYVRQLEGIHIDEVAAIESRGFFFGVLIAQRLNVPFVPIRKKGKLPYKTIAQSYKLEYGEAIIEVHEDAIVPGQSVLIHDDLLATGGTVGAAAKLIEKLGAKVEAVSFLIELDFLNGREKLKACSENIISLIRYP</sequence>
<comment type="subcellular location">
    <subcellularLocation>
        <location evidence="3 11">Cytoplasm</location>
    </subcellularLocation>
</comment>
<evidence type="ECO:0000256" key="8">
    <source>
        <dbReference type="ARBA" id="ARBA00022676"/>
    </source>
</evidence>
<evidence type="ECO:0000256" key="3">
    <source>
        <dbReference type="ARBA" id="ARBA00004496"/>
    </source>
</evidence>
<dbReference type="GO" id="GO:0003999">
    <property type="term" value="F:adenine phosphoribosyltransferase activity"/>
    <property type="evidence" value="ECO:0007669"/>
    <property type="project" value="UniProtKB-UniRule"/>
</dbReference>
<dbReference type="EC" id="2.4.2.7" evidence="6 11"/>
<dbReference type="InterPro" id="IPR005764">
    <property type="entry name" value="Ade_phspho_trans"/>
</dbReference>
<dbReference type="InterPro" id="IPR029057">
    <property type="entry name" value="PRTase-like"/>
</dbReference>
<dbReference type="GO" id="GO:0016208">
    <property type="term" value="F:AMP binding"/>
    <property type="evidence" value="ECO:0007669"/>
    <property type="project" value="TreeGrafter"/>
</dbReference>
<dbReference type="NCBIfam" id="NF002636">
    <property type="entry name" value="PRK02304.1-5"/>
    <property type="match status" value="1"/>
</dbReference>
<proteinExistence type="inferred from homology"/>
<dbReference type="HAMAP" id="MF_00004">
    <property type="entry name" value="Aden_phosphoribosyltr"/>
    <property type="match status" value="1"/>
</dbReference>
<evidence type="ECO:0000256" key="6">
    <source>
        <dbReference type="ARBA" id="ARBA00011893"/>
    </source>
</evidence>
<dbReference type="NCBIfam" id="TIGR01090">
    <property type="entry name" value="apt"/>
    <property type="match status" value="1"/>
</dbReference>
<keyword evidence="9 11" id="KW-0808">Transferase</keyword>
<dbReference type="GO" id="GO:0006168">
    <property type="term" value="P:adenine salvage"/>
    <property type="evidence" value="ECO:0007669"/>
    <property type="project" value="InterPro"/>
</dbReference>
<dbReference type="GO" id="GO:0044209">
    <property type="term" value="P:AMP salvage"/>
    <property type="evidence" value="ECO:0007669"/>
    <property type="project" value="UniProtKB-UniRule"/>
</dbReference>
<dbReference type="GO" id="GO:0005737">
    <property type="term" value="C:cytoplasm"/>
    <property type="evidence" value="ECO:0007669"/>
    <property type="project" value="UniProtKB-SubCell"/>
</dbReference>
<keyword evidence="8 11" id="KW-0328">Glycosyltransferase</keyword>
<evidence type="ECO:0000313" key="14">
    <source>
        <dbReference type="Proteomes" id="UP000315971"/>
    </source>
</evidence>
<protein>
    <recommendedName>
        <fullName evidence="6 11">Adenine phosphoribosyltransferase</fullName>
        <shortName evidence="11">APRT</shortName>
        <ecNumber evidence="6 11">2.4.2.7</ecNumber>
    </recommendedName>
</protein>
<comment type="pathway">
    <text evidence="4 11">Purine metabolism; AMP biosynthesis via salvage pathway; AMP from adenine: step 1/1.</text>
</comment>